<keyword evidence="4 10" id="KW-0813">Transport</keyword>
<dbReference type="GO" id="GO:0005829">
    <property type="term" value="C:cytosol"/>
    <property type="evidence" value="ECO:0007669"/>
    <property type="project" value="GOC"/>
</dbReference>
<comment type="similarity">
    <text evidence="3 10">Belongs to the adaptor complexes small subunit family.</text>
</comment>
<organism evidence="12 13">
    <name type="scientific">Bathycoccus prasinos</name>
    <dbReference type="NCBI Taxonomy" id="41875"/>
    <lineage>
        <taxon>Eukaryota</taxon>
        <taxon>Viridiplantae</taxon>
        <taxon>Chlorophyta</taxon>
        <taxon>Mamiellophyceae</taxon>
        <taxon>Mamiellales</taxon>
        <taxon>Bathycoccaceae</taxon>
        <taxon>Bathycoccus</taxon>
    </lineage>
</organism>
<dbReference type="FunFam" id="3.30.450.60:FF:000007">
    <property type="entry name" value="AP complex subunit sigma"/>
    <property type="match status" value="1"/>
</dbReference>
<evidence type="ECO:0000256" key="2">
    <source>
        <dbReference type="ARBA" id="ARBA00004555"/>
    </source>
</evidence>
<keyword evidence="7 10" id="KW-0472">Membrane</keyword>
<dbReference type="PANTHER" id="PTHR11753">
    <property type="entry name" value="ADAPTOR COMPLEXES SMALL SUBUNIT FAMILY"/>
    <property type="match status" value="1"/>
</dbReference>
<evidence type="ECO:0000256" key="7">
    <source>
        <dbReference type="ARBA" id="ARBA00023136"/>
    </source>
</evidence>
<dbReference type="Gene3D" id="3.30.450.60">
    <property type="match status" value="1"/>
</dbReference>
<dbReference type="GO" id="GO:0035615">
    <property type="term" value="F:clathrin adaptor activity"/>
    <property type="evidence" value="ECO:0007669"/>
    <property type="project" value="InterPro"/>
</dbReference>
<evidence type="ECO:0000256" key="1">
    <source>
        <dbReference type="ARBA" id="ARBA00004145"/>
    </source>
</evidence>
<dbReference type="EMBL" id="FO082268">
    <property type="protein sequence ID" value="CCO18670.1"/>
    <property type="molecule type" value="Genomic_DNA"/>
</dbReference>
<dbReference type="Proteomes" id="UP000198341">
    <property type="component" value="Chromosome 11"/>
</dbReference>
<evidence type="ECO:0000256" key="10">
    <source>
        <dbReference type="PIRNR" id="PIRNR015588"/>
    </source>
</evidence>
<evidence type="ECO:0000256" key="5">
    <source>
        <dbReference type="ARBA" id="ARBA00022927"/>
    </source>
</evidence>
<dbReference type="eggNOG" id="KOG0934">
    <property type="taxonomic scope" value="Eukaryota"/>
</dbReference>
<dbReference type="Pfam" id="PF01217">
    <property type="entry name" value="Clat_adaptor_s"/>
    <property type="match status" value="1"/>
</dbReference>
<dbReference type="STRING" id="41875.K8F1I8"/>
<dbReference type="PIRSF" id="PIRSF015588">
    <property type="entry name" value="AP_complex_sigma"/>
    <property type="match status" value="1"/>
</dbReference>
<evidence type="ECO:0000256" key="6">
    <source>
        <dbReference type="ARBA" id="ARBA00023034"/>
    </source>
</evidence>
<dbReference type="InterPro" id="IPR022775">
    <property type="entry name" value="AP_mu_sigma_su"/>
</dbReference>
<dbReference type="AlphaFoldDB" id="K8F1I8"/>
<dbReference type="RefSeq" id="XP_007510325.1">
    <property type="nucleotide sequence ID" value="XM_007510263.1"/>
</dbReference>
<dbReference type="GO" id="GO:0016482">
    <property type="term" value="P:cytosolic transport"/>
    <property type="evidence" value="ECO:0007669"/>
    <property type="project" value="UniProtKB-ARBA"/>
</dbReference>
<keyword evidence="6" id="KW-0333">Golgi apparatus</keyword>
<feature type="domain" description="AP complex mu/sigma subunit" evidence="11">
    <location>
        <begin position="1"/>
        <end position="139"/>
    </location>
</feature>
<dbReference type="OrthoDB" id="371463at2759"/>
<evidence type="ECO:0000259" key="11">
    <source>
        <dbReference type="Pfam" id="PF01217"/>
    </source>
</evidence>
<dbReference type="KEGG" id="bpg:Bathy11g02670"/>
<keyword evidence="5 10" id="KW-0653">Protein transport</keyword>
<comment type="subcellular location">
    <subcellularLocation>
        <location evidence="1">Cytoplasmic vesicle</location>
        <location evidence="1">Clathrin-coated vesicle membrane</location>
        <topology evidence="1">Peripheral membrane protein</topology>
        <orientation evidence="1">Cytoplasmic side</orientation>
    </subcellularLocation>
    <subcellularLocation>
        <location evidence="2">Golgi apparatus</location>
    </subcellularLocation>
</comment>
<reference evidence="12 13" key="1">
    <citation type="submission" date="2011-10" db="EMBL/GenBank/DDBJ databases">
        <authorList>
            <person name="Genoscope - CEA"/>
        </authorList>
    </citation>
    <scope>NUCLEOTIDE SEQUENCE [LARGE SCALE GENOMIC DNA]</scope>
    <source>
        <strain evidence="12 13">RCC 1105</strain>
    </source>
</reference>
<evidence type="ECO:0000256" key="3">
    <source>
        <dbReference type="ARBA" id="ARBA00006972"/>
    </source>
</evidence>
<evidence type="ECO:0000313" key="12">
    <source>
        <dbReference type="EMBL" id="CCO18670.1"/>
    </source>
</evidence>
<dbReference type="GO" id="GO:0030121">
    <property type="term" value="C:AP-1 adaptor complex"/>
    <property type="evidence" value="ECO:0007669"/>
    <property type="project" value="InterPro"/>
</dbReference>
<keyword evidence="13" id="KW-1185">Reference proteome</keyword>
<evidence type="ECO:0000256" key="4">
    <source>
        <dbReference type="ARBA" id="ARBA00022448"/>
    </source>
</evidence>
<dbReference type="InterPro" id="IPR000804">
    <property type="entry name" value="Clathrin_sm-chain_CS"/>
</dbReference>
<protein>
    <recommendedName>
        <fullName evidence="10">AP complex subunit sigma</fullName>
    </recommendedName>
</protein>
<dbReference type="PROSITE" id="PS00989">
    <property type="entry name" value="CLAT_ADAPTOR_S"/>
    <property type="match status" value="1"/>
</dbReference>
<evidence type="ECO:0000256" key="9">
    <source>
        <dbReference type="ARBA" id="ARBA00058887"/>
    </source>
</evidence>
<dbReference type="SUPFAM" id="SSF64356">
    <property type="entry name" value="SNARE-like"/>
    <property type="match status" value="1"/>
</dbReference>
<evidence type="ECO:0000256" key="8">
    <source>
        <dbReference type="ARBA" id="ARBA00023329"/>
    </source>
</evidence>
<accession>K8F1I8</accession>
<gene>
    <name evidence="12" type="ordered locus">Bathy11g02670</name>
</gene>
<dbReference type="InterPro" id="IPR011012">
    <property type="entry name" value="Longin-like_dom_sf"/>
</dbReference>
<dbReference type="GeneID" id="19012947"/>
<dbReference type="CDD" id="cd14831">
    <property type="entry name" value="AP1_sigma"/>
    <property type="match status" value="1"/>
</dbReference>
<name>K8F1I8_9CHLO</name>
<proteinExistence type="inferred from homology"/>
<dbReference type="GO" id="GO:0006886">
    <property type="term" value="P:intracellular protein transport"/>
    <property type="evidence" value="ECO:0007669"/>
    <property type="project" value="UniProtKB-UniRule"/>
</dbReference>
<comment type="function">
    <text evidence="9">Subunit of clathrin-associated adaptor protein complex 1 that plays a role in protein sorting at the trans-Golgi network and early endosomes (TGN/EE). The AP complexes mediate the recruitment of clathrin to membranes and the recognition of sorting signals within the cytosolic tails of transmembrane cargo molecules.</text>
</comment>
<keyword evidence="8" id="KW-0968">Cytoplasmic vesicle</keyword>
<dbReference type="InterPro" id="IPR016635">
    <property type="entry name" value="AP_complex_ssu"/>
</dbReference>
<sequence length="150" mass="17699">MIHFALLFSKQGKIRLSKYYEPYSQTSRLKLQRDVMNLILPRPTRLCNVVDYKTYKLVYKRYASLYFVFAVDVEDNALITLEKIQHFVEILDAYFGNVCELDLIYQFTKAYYVLDEVFVAGEMQESSKRLVARLVSEQDALVEQIKVQDE</sequence>
<evidence type="ECO:0000313" key="13">
    <source>
        <dbReference type="Proteomes" id="UP000198341"/>
    </source>
</evidence>
<dbReference type="InterPro" id="IPR044733">
    <property type="entry name" value="AP1_sigma"/>
</dbReference>